<dbReference type="InterPro" id="IPR025193">
    <property type="entry name" value="DUF4114"/>
</dbReference>
<dbReference type="EMBL" id="NTFS01000358">
    <property type="protein sequence ID" value="PAX51643.1"/>
    <property type="molecule type" value="Genomic_DNA"/>
</dbReference>
<organism evidence="2 3">
    <name type="scientific">Brunnivagina elsteri CCALA 953</name>
    <dbReference type="NCBI Taxonomy" id="987040"/>
    <lineage>
        <taxon>Bacteria</taxon>
        <taxon>Bacillati</taxon>
        <taxon>Cyanobacteriota</taxon>
        <taxon>Cyanophyceae</taxon>
        <taxon>Nostocales</taxon>
        <taxon>Calotrichaceae</taxon>
        <taxon>Brunnivagina</taxon>
    </lineage>
</organism>
<dbReference type="Proteomes" id="UP000218238">
    <property type="component" value="Unassembled WGS sequence"/>
</dbReference>
<gene>
    <name evidence="2" type="ORF">CK510_23700</name>
</gene>
<sequence>MKFAANNQGIQTGSAIIAPGSILAPMIIVNGSLGELTDSNPNNNPTVYFPFLGSNSDRVDHIRLLGNNTWGFEDLAGGGDGDFNDVIVKMNLSLAK</sequence>
<evidence type="ECO:0000313" key="3">
    <source>
        <dbReference type="Proteomes" id="UP000218238"/>
    </source>
</evidence>
<evidence type="ECO:0000313" key="2">
    <source>
        <dbReference type="EMBL" id="PAX51643.1"/>
    </source>
</evidence>
<keyword evidence="3" id="KW-1185">Reference proteome</keyword>
<accession>A0A2A2TD51</accession>
<protein>
    <recommendedName>
        <fullName evidence="1">DUF4114 domain-containing protein</fullName>
    </recommendedName>
</protein>
<proteinExistence type="predicted"/>
<feature type="domain" description="DUF4114" evidence="1">
    <location>
        <begin position="18"/>
        <end position="92"/>
    </location>
</feature>
<evidence type="ECO:0000259" key="1">
    <source>
        <dbReference type="Pfam" id="PF13448"/>
    </source>
</evidence>
<dbReference type="Pfam" id="PF13448">
    <property type="entry name" value="DUF4114"/>
    <property type="match status" value="1"/>
</dbReference>
<name>A0A2A2TD51_9CYAN</name>
<dbReference type="AlphaFoldDB" id="A0A2A2TD51"/>
<comment type="caution">
    <text evidence="2">The sequence shown here is derived from an EMBL/GenBank/DDBJ whole genome shotgun (WGS) entry which is preliminary data.</text>
</comment>
<reference evidence="2 3" key="1">
    <citation type="submission" date="2017-08" db="EMBL/GenBank/DDBJ databases">
        <title>Draft genome sequence of filamentous cyanobacterium Calothrix elsteri CCALA 953.</title>
        <authorList>
            <person name="Gagunashvili A.N."/>
            <person name="Elster J."/>
            <person name="Andresson O.S."/>
        </authorList>
    </citation>
    <scope>NUCLEOTIDE SEQUENCE [LARGE SCALE GENOMIC DNA]</scope>
    <source>
        <strain evidence="2 3">CCALA 953</strain>
    </source>
</reference>